<accession>A0AAW3EVY3</accession>
<reference evidence="1 2" key="1">
    <citation type="submission" date="2014-04" db="EMBL/GenBank/DDBJ databases">
        <authorList>
            <person name="Bishop-Lilly K.A."/>
            <person name="Broomall S.M."/>
            <person name="Chain P.S."/>
            <person name="Chertkov O."/>
            <person name="Coyne S.R."/>
            <person name="Daligault H.E."/>
            <person name="Davenport K.W."/>
            <person name="Erkkila T."/>
            <person name="Frey K.G."/>
            <person name="Gibbons H.S."/>
            <person name="Gu W."/>
            <person name="Jaissle J."/>
            <person name="Johnson S.L."/>
            <person name="Koroleva G.I."/>
            <person name="Ladner J.T."/>
            <person name="Lo C.-C."/>
            <person name="Minogue T.D."/>
            <person name="Munk C."/>
            <person name="Palacios G.F."/>
            <person name="Redden C.L."/>
            <person name="Rosenzweig C.N."/>
            <person name="Scholz M.B."/>
            <person name="Teshima H."/>
            <person name="Xu Y."/>
        </authorList>
    </citation>
    <scope>NUCLEOTIDE SEQUENCE [LARGE SCALE GENOMIC DNA]</scope>
    <source>
        <strain evidence="2">gladioli</strain>
    </source>
</reference>
<name>A0AAW3EVY3_BURGA</name>
<organism evidence="1 2">
    <name type="scientific">Burkholderia gladioli</name>
    <name type="common">Pseudomonas marginata</name>
    <name type="synonym">Phytomonas marginata</name>
    <dbReference type="NCBI Taxonomy" id="28095"/>
    <lineage>
        <taxon>Bacteria</taxon>
        <taxon>Pseudomonadati</taxon>
        <taxon>Pseudomonadota</taxon>
        <taxon>Betaproteobacteria</taxon>
        <taxon>Burkholderiales</taxon>
        <taxon>Burkholderiaceae</taxon>
        <taxon>Burkholderia</taxon>
    </lineage>
</organism>
<comment type="caution">
    <text evidence="1">The sequence shown here is derived from an EMBL/GenBank/DDBJ whole genome shotgun (WGS) entry which is preliminary data.</text>
</comment>
<dbReference type="AlphaFoldDB" id="A0AAW3EVY3"/>
<proteinExistence type="predicted"/>
<evidence type="ECO:0000313" key="1">
    <source>
        <dbReference type="EMBL" id="KGC12832.1"/>
    </source>
</evidence>
<dbReference type="RefSeq" id="WP_036054335.1">
    <property type="nucleotide sequence ID" value="NZ_CADEZO010000004.1"/>
</dbReference>
<dbReference type="Proteomes" id="UP000029590">
    <property type="component" value="Unassembled WGS sequence"/>
</dbReference>
<evidence type="ECO:0000313" key="2">
    <source>
        <dbReference type="Proteomes" id="UP000029590"/>
    </source>
</evidence>
<gene>
    <name evidence="1" type="ORF">DM48_317</name>
</gene>
<dbReference type="EMBL" id="JPGG01000016">
    <property type="protein sequence ID" value="KGC12832.1"/>
    <property type="molecule type" value="Genomic_DNA"/>
</dbReference>
<sequence length="94" mass="9852">MSHPYTDAQVAALARFAGLVFAAHRNDGYPGDVDGSEIERFAVECGLLDKRETLAPCGGICVCHEFNGPGDVVCYFNTELGKSALDAARDGGGS</sequence>
<protein>
    <submittedName>
        <fullName evidence="1">Uncharacterized protein</fullName>
    </submittedName>
</protein>